<reference evidence="1 2" key="1">
    <citation type="submission" date="2018-08" db="EMBL/GenBank/DDBJ databases">
        <title>Genomic Encyclopedia of Type Strains, Phase IV (KMG-IV): sequencing the most valuable type-strain genomes for metagenomic binning, comparative biology and taxonomic classification.</title>
        <authorList>
            <person name="Goeker M."/>
        </authorList>
    </citation>
    <scope>NUCLEOTIDE SEQUENCE [LARGE SCALE GENOMIC DNA]</scope>
    <source>
        <strain evidence="1 2">DSM 26022</strain>
    </source>
</reference>
<keyword evidence="2" id="KW-1185">Reference proteome</keyword>
<evidence type="ECO:0008006" key="3">
    <source>
        <dbReference type="Google" id="ProtNLM"/>
    </source>
</evidence>
<proteinExistence type="predicted"/>
<dbReference type="AlphaFoldDB" id="A0A3E0H9L1"/>
<dbReference type="EMBL" id="QUNR01000001">
    <property type="protein sequence ID" value="REH40379.1"/>
    <property type="molecule type" value="Genomic_DNA"/>
</dbReference>
<gene>
    <name evidence="1" type="ORF">DFR26_0580</name>
</gene>
<evidence type="ECO:0000313" key="1">
    <source>
        <dbReference type="EMBL" id="REH40379.1"/>
    </source>
</evidence>
<sequence>MRYLIVTDDWNEKIGGAVCLHKLCHIINELGGSAYIIKSIDQPDLLKRGFLKALSDFSRYKIRLACVKKLKTNPDFNTPIYMHNVKDLQNDGWVVIYPEVVYGNPLRAKNVVRWFLHNPTFHTGVFSYSSNDVAVRFNTAIKPINIFGLKPYDKFLKVVDYPLSLYNMSGIMNERTGSAYCIRKGLGKKIIHDLSDSILIDNLSHDDVAKVFKKTKVFYSYDTYTAYSLFAILCGCKSVVIPDKNVGINDWYPDERDRFGIYYGDDYFGQDIPNTELAIKRVYDEVAASEASVASFIEFSSEYFN</sequence>
<dbReference type="OrthoDB" id="9179784at2"/>
<name>A0A3E0H9L1_9GAMM</name>
<evidence type="ECO:0000313" key="2">
    <source>
        <dbReference type="Proteomes" id="UP000256774"/>
    </source>
</evidence>
<accession>A0A3E0H9L1</accession>
<comment type="caution">
    <text evidence="1">The sequence shown here is derived from an EMBL/GenBank/DDBJ whole genome shotgun (WGS) entry which is preliminary data.</text>
</comment>
<dbReference type="Proteomes" id="UP000256774">
    <property type="component" value="Unassembled WGS sequence"/>
</dbReference>
<organism evidence="1 2">
    <name type="scientific">Paraperlucidibaca baekdonensis</name>
    <dbReference type="NCBI Taxonomy" id="748120"/>
    <lineage>
        <taxon>Bacteria</taxon>
        <taxon>Pseudomonadati</taxon>
        <taxon>Pseudomonadota</taxon>
        <taxon>Gammaproteobacteria</taxon>
        <taxon>Moraxellales</taxon>
        <taxon>Moraxellaceae</taxon>
        <taxon>Paraperlucidibaca</taxon>
    </lineage>
</organism>
<dbReference type="RefSeq" id="WP_147300257.1">
    <property type="nucleotide sequence ID" value="NZ_QUNR01000001.1"/>
</dbReference>
<protein>
    <recommendedName>
        <fullName evidence="3">WavQ</fullName>
    </recommendedName>
</protein>